<feature type="transmembrane region" description="Helical" evidence="10">
    <location>
        <begin position="249"/>
        <end position="267"/>
    </location>
</feature>
<proteinExistence type="inferred from homology"/>
<comment type="caution">
    <text evidence="12">The sequence shown here is derived from an EMBL/GenBank/DDBJ whole genome shotgun (WGS) entry which is preliminary data.</text>
</comment>
<dbReference type="SUPFAM" id="SSF144091">
    <property type="entry name" value="Rhomboid-like"/>
    <property type="match status" value="1"/>
</dbReference>
<keyword evidence="9 10" id="KW-0472">Membrane</keyword>
<keyword evidence="6 10" id="KW-0378">Hydrolase</keyword>
<name>A0AAD5K4U7_9FUNG</name>
<dbReference type="Proteomes" id="UP001209540">
    <property type="component" value="Unassembled WGS sequence"/>
</dbReference>
<feature type="transmembrane region" description="Helical" evidence="10">
    <location>
        <begin position="7"/>
        <end position="26"/>
    </location>
</feature>
<keyword evidence="5 10" id="KW-0812">Transmembrane</keyword>
<feature type="transmembrane region" description="Helical" evidence="10">
    <location>
        <begin position="161"/>
        <end position="182"/>
    </location>
</feature>
<evidence type="ECO:0000256" key="7">
    <source>
        <dbReference type="ARBA" id="ARBA00022825"/>
    </source>
</evidence>
<evidence type="ECO:0000256" key="5">
    <source>
        <dbReference type="ARBA" id="ARBA00022692"/>
    </source>
</evidence>
<dbReference type="Pfam" id="PF01694">
    <property type="entry name" value="Rhomboid"/>
    <property type="match status" value="1"/>
</dbReference>
<evidence type="ECO:0000256" key="1">
    <source>
        <dbReference type="ARBA" id="ARBA00000156"/>
    </source>
</evidence>
<dbReference type="AlphaFoldDB" id="A0AAD5K4U7"/>
<evidence type="ECO:0000256" key="6">
    <source>
        <dbReference type="ARBA" id="ARBA00022801"/>
    </source>
</evidence>
<reference evidence="12" key="2">
    <citation type="submission" date="2023-02" db="EMBL/GenBank/DDBJ databases">
        <authorList>
            <consortium name="DOE Joint Genome Institute"/>
            <person name="Mondo S.J."/>
            <person name="Chang Y."/>
            <person name="Wang Y."/>
            <person name="Ahrendt S."/>
            <person name="Andreopoulos W."/>
            <person name="Barry K."/>
            <person name="Beard J."/>
            <person name="Benny G.L."/>
            <person name="Blankenship S."/>
            <person name="Bonito G."/>
            <person name="Cuomo C."/>
            <person name="Desiro A."/>
            <person name="Gervers K.A."/>
            <person name="Hundley H."/>
            <person name="Kuo A."/>
            <person name="LaButti K."/>
            <person name="Lang B.F."/>
            <person name="Lipzen A."/>
            <person name="O'Donnell K."/>
            <person name="Pangilinan J."/>
            <person name="Reynolds N."/>
            <person name="Sandor L."/>
            <person name="Smith M.W."/>
            <person name="Tsang A."/>
            <person name="Grigoriev I.V."/>
            <person name="Stajich J.E."/>
            <person name="Spatafora J.W."/>
        </authorList>
    </citation>
    <scope>NUCLEOTIDE SEQUENCE</scope>
    <source>
        <strain evidence="12">RSA 2281</strain>
    </source>
</reference>
<feature type="transmembrane region" description="Helical" evidence="10">
    <location>
        <begin position="134"/>
        <end position="155"/>
    </location>
</feature>
<dbReference type="EMBL" id="JAIXMP010000022">
    <property type="protein sequence ID" value="KAI9255803.1"/>
    <property type="molecule type" value="Genomic_DNA"/>
</dbReference>
<evidence type="ECO:0000259" key="11">
    <source>
        <dbReference type="Pfam" id="PF01694"/>
    </source>
</evidence>
<feature type="domain" description="Peptidase S54 rhomboid" evidence="11">
    <location>
        <begin position="96"/>
        <end position="233"/>
    </location>
</feature>
<evidence type="ECO:0000256" key="2">
    <source>
        <dbReference type="ARBA" id="ARBA00004141"/>
    </source>
</evidence>
<keyword evidence="8 10" id="KW-1133">Transmembrane helix</keyword>
<evidence type="ECO:0000256" key="8">
    <source>
        <dbReference type="ARBA" id="ARBA00022989"/>
    </source>
</evidence>
<organism evidence="12 13">
    <name type="scientific">Phascolomyces articulosus</name>
    <dbReference type="NCBI Taxonomy" id="60185"/>
    <lineage>
        <taxon>Eukaryota</taxon>
        <taxon>Fungi</taxon>
        <taxon>Fungi incertae sedis</taxon>
        <taxon>Mucoromycota</taxon>
        <taxon>Mucoromycotina</taxon>
        <taxon>Mucoromycetes</taxon>
        <taxon>Mucorales</taxon>
        <taxon>Lichtheimiaceae</taxon>
        <taxon>Phascolomyces</taxon>
    </lineage>
</organism>
<reference evidence="12" key="1">
    <citation type="journal article" date="2022" name="IScience">
        <title>Evolution of zygomycete secretomes and the origins of terrestrial fungal ecologies.</title>
        <authorList>
            <person name="Chang Y."/>
            <person name="Wang Y."/>
            <person name="Mondo S."/>
            <person name="Ahrendt S."/>
            <person name="Andreopoulos W."/>
            <person name="Barry K."/>
            <person name="Beard J."/>
            <person name="Benny G.L."/>
            <person name="Blankenship S."/>
            <person name="Bonito G."/>
            <person name="Cuomo C."/>
            <person name="Desiro A."/>
            <person name="Gervers K.A."/>
            <person name="Hundley H."/>
            <person name="Kuo A."/>
            <person name="LaButti K."/>
            <person name="Lang B.F."/>
            <person name="Lipzen A."/>
            <person name="O'Donnell K."/>
            <person name="Pangilinan J."/>
            <person name="Reynolds N."/>
            <person name="Sandor L."/>
            <person name="Smith M.E."/>
            <person name="Tsang A."/>
            <person name="Grigoriev I.V."/>
            <person name="Stajich J.E."/>
            <person name="Spatafora J.W."/>
        </authorList>
    </citation>
    <scope>NUCLEOTIDE SEQUENCE</scope>
    <source>
        <strain evidence="12">RSA 2281</strain>
    </source>
</reference>
<gene>
    <name evidence="12" type="ORF">BDA99DRAFT_442065</name>
</gene>
<dbReference type="PANTHER" id="PTHR22936">
    <property type="entry name" value="RHOMBOID-RELATED"/>
    <property type="match status" value="1"/>
</dbReference>
<comment type="catalytic activity">
    <reaction evidence="1 10">
        <text>Cleaves type-1 transmembrane domains using a catalytic dyad composed of serine and histidine that are contributed by different transmembrane domains.</text>
        <dbReference type="EC" id="3.4.21.105"/>
    </reaction>
</comment>
<dbReference type="GO" id="GO:0006508">
    <property type="term" value="P:proteolysis"/>
    <property type="evidence" value="ECO:0007669"/>
    <property type="project" value="UniProtKB-KW"/>
</dbReference>
<comment type="similarity">
    <text evidence="3 10">Belongs to the peptidase S54 family.</text>
</comment>
<keyword evidence="4 10" id="KW-0645">Protease</keyword>
<evidence type="ECO:0000313" key="12">
    <source>
        <dbReference type="EMBL" id="KAI9255803.1"/>
    </source>
</evidence>
<sequence>MGPTERPWFTWLSATAMIVILVFEIAKHHDASGSMIQTNPFNPMIGPTFTILINSGARYTPCMRSLPEYQATTLIDDCFSNNATCTLQQLCGGSSNQGYRFFSPIFIHAGIIHILVNLLIHFQVGSDLERDMGFLRFGFLYLASGTWGFALSSLVSSTESASMGCSGSLMGLVGYLFVDTLIHWKTIRHRTRRLISLAFSVILTFLFGIFPGFDNFAHLGGLATGAIIGTFLISPVASKSQWITWGIRATALTFLVVVFVIMLYLFYSAQDPTKICPNCKYFSCIPVSNWCNI</sequence>
<dbReference type="InterPro" id="IPR002610">
    <property type="entry name" value="Peptidase_S54_rhomboid-like"/>
</dbReference>
<dbReference type="Gene3D" id="1.20.1540.10">
    <property type="entry name" value="Rhomboid-like"/>
    <property type="match status" value="1"/>
</dbReference>
<protein>
    <recommendedName>
        <fullName evidence="10">Rhomboid-type serine protease</fullName>
        <ecNumber evidence="10">3.4.21.105</ecNumber>
    </recommendedName>
</protein>
<evidence type="ECO:0000256" key="3">
    <source>
        <dbReference type="ARBA" id="ARBA00009045"/>
    </source>
</evidence>
<keyword evidence="13" id="KW-1185">Reference proteome</keyword>
<comment type="function">
    <text evidence="10">Serine protease involved in intramembrane proteolysis.</text>
</comment>
<evidence type="ECO:0000256" key="4">
    <source>
        <dbReference type="ARBA" id="ARBA00022670"/>
    </source>
</evidence>
<keyword evidence="7 10" id="KW-0720">Serine protease</keyword>
<dbReference type="InterPro" id="IPR035952">
    <property type="entry name" value="Rhomboid-like_sf"/>
</dbReference>
<comment type="subcellular location">
    <subcellularLocation>
        <location evidence="2 10">Membrane</location>
        <topology evidence="2 10">Multi-pass membrane protein</topology>
    </subcellularLocation>
</comment>
<dbReference type="InterPro" id="IPR022764">
    <property type="entry name" value="Peptidase_S54_rhomboid_dom"/>
</dbReference>
<feature type="transmembrane region" description="Helical" evidence="10">
    <location>
        <begin position="101"/>
        <end position="122"/>
    </location>
</feature>
<evidence type="ECO:0000256" key="9">
    <source>
        <dbReference type="ARBA" id="ARBA00023136"/>
    </source>
</evidence>
<evidence type="ECO:0000313" key="13">
    <source>
        <dbReference type="Proteomes" id="UP001209540"/>
    </source>
</evidence>
<dbReference type="PANTHER" id="PTHR22936:SF69">
    <property type="entry name" value="RHOMBOID-LIKE PROTEIN"/>
    <property type="match status" value="1"/>
</dbReference>
<feature type="transmembrane region" description="Helical" evidence="10">
    <location>
        <begin position="219"/>
        <end position="237"/>
    </location>
</feature>
<accession>A0AAD5K4U7</accession>
<dbReference type="EC" id="3.4.21.105" evidence="10"/>
<dbReference type="GO" id="GO:0016020">
    <property type="term" value="C:membrane"/>
    <property type="evidence" value="ECO:0007669"/>
    <property type="project" value="UniProtKB-SubCell"/>
</dbReference>
<dbReference type="GO" id="GO:0004252">
    <property type="term" value="F:serine-type endopeptidase activity"/>
    <property type="evidence" value="ECO:0007669"/>
    <property type="project" value="InterPro"/>
</dbReference>
<evidence type="ECO:0000256" key="10">
    <source>
        <dbReference type="RuleBase" id="RU362115"/>
    </source>
</evidence>
<feature type="transmembrane region" description="Helical" evidence="10">
    <location>
        <begin position="194"/>
        <end position="213"/>
    </location>
</feature>